<gene>
    <name evidence="6" type="ORF">EV356DRAFT_502790</name>
</gene>
<reference evidence="6" key="1">
    <citation type="journal article" date="2020" name="Stud. Mycol.">
        <title>101 Dothideomycetes genomes: a test case for predicting lifestyles and emergence of pathogens.</title>
        <authorList>
            <person name="Haridas S."/>
            <person name="Albert R."/>
            <person name="Binder M."/>
            <person name="Bloem J."/>
            <person name="Labutti K."/>
            <person name="Salamov A."/>
            <person name="Andreopoulos B."/>
            <person name="Baker S."/>
            <person name="Barry K."/>
            <person name="Bills G."/>
            <person name="Bluhm B."/>
            <person name="Cannon C."/>
            <person name="Castanera R."/>
            <person name="Culley D."/>
            <person name="Daum C."/>
            <person name="Ezra D."/>
            <person name="Gonzalez J."/>
            <person name="Henrissat B."/>
            <person name="Kuo A."/>
            <person name="Liang C."/>
            <person name="Lipzen A."/>
            <person name="Lutzoni F."/>
            <person name="Magnuson J."/>
            <person name="Mondo S."/>
            <person name="Nolan M."/>
            <person name="Ohm R."/>
            <person name="Pangilinan J."/>
            <person name="Park H.-J."/>
            <person name="Ramirez L."/>
            <person name="Alfaro M."/>
            <person name="Sun H."/>
            <person name="Tritt A."/>
            <person name="Yoshinaga Y."/>
            <person name="Zwiers L.-H."/>
            <person name="Turgeon B."/>
            <person name="Goodwin S."/>
            <person name="Spatafora J."/>
            <person name="Crous P."/>
            <person name="Grigoriev I."/>
        </authorList>
    </citation>
    <scope>NUCLEOTIDE SEQUENCE</scope>
    <source>
        <strain evidence="6">Tuck. ex Michener</strain>
    </source>
</reference>
<organism evidence="6 7">
    <name type="scientific">Viridothelium virens</name>
    <name type="common">Speckled blister lichen</name>
    <name type="synonym">Trypethelium virens</name>
    <dbReference type="NCBI Taxonomy" id="1048519"/>
    <lineage>
        <taxon>Eukaryota</taxon>
        <taxon>Fungi</taxon>
        <taxon>Dikarya</taxon>
        <taxon>Ascomycota</taxon>
        <taxon>Pezizomycotina</taxon>
        <taxon>Dothideomycetes</taxon>
        <taxon>Dothideomycetes incertae sedis</taxon>
        <taxon>Trypetheliales</taxon>
        <taxon>Trypetheliaceae</taxon>
        <taxon>Viridothelium</taxon>
    </lineage>
</organism>
<dbReference type="InterPro" id="IPR051965">
    <property type="entry name" value="ChromReg_NeuronalGeneExpr"/>
</dbReference>
<dbReference type="Proteomes" id="UP000800092">
    <property type="component" value="Unassembled WGS sequence"/>
</dbReference>
<feature type="non-terminal residue" evidence="6">
    <location>
        <position position="303"/>
    </location>
</feature>
<proteinExistence type="predicted"/>
<evidence type="ECO:0000256" key="2">
    <source>
        <dbReference type="ARBA" id="ARBA00023242"/>
    </source>
</evidence>
<feature type="compositionally biased region" description="Polar residues" evidence="4">
    <location>
        <begin position="61"/>
        <end position="87"/>
    </location>
</feature>
<evidence type="ECO:0000256" key="4">
    <source>
        <dbReference type="SAM" id="MobiDB-lite"/>
    </source>
</evidence>
<feature type="domain" description="HMG box" evidence="5">
    <location>
        <begin position="104"/>
        <end position="170"/>
    </location>
</feature>
<dbReference type="SMART" id="SM00398">
    <property type="entry name" value="HMG"/>
    <property type="match status" value="1"/>
</dbReference>
<dbReference type="Gene3D" id="1.10.30.10">
    <property type="entry name" value="High mobility group box domain"/>
    <property type="match status" value="1"/>
</dbReference>
<evidence type="ECO:0000256" key="1">
    <source>
        <dbReference type="ARBA" id="ARBA00023125"/>
    </source>
</evidence>
<dbReference type="InterPro" id="IPR001660">
    <property type="entry name" value="SAM"/>
</dbReference>
<dbReference type="EMBL" id="ML991801">
    <property type="protein sequence ID" value="KAF2234141.1"/>
    <property type="molecule type" value="Genomic_DNA"/>
</dbReference>
<dbReference type="PANTHER" id="PTHR46040">
    <property type="entry name" value="HIGH MOBILITY GROUP PROTEIN 2"/>
    <property type="match status" value="1"/>
</dbReference>
<dbReference type="Pfam" id="PF00536">
    <property type="entry name" value="SAM_1"/>
    <property type="match status" value="1"/>
</dbReference>
<dbReference type="InterPro" id="IPR036910">
    <property type="entry name" value="HMG_box_dom_sf"/>
</dbReference>
<sequence>MSLDTILAELNLSQYLQILLDNGFDTWDVVQDITEEDLRQLGFKLGHRRILQRAIAESPICDSNSRSSTPLSRGSYISHSPKSSVGSITKRRYRRHPRADPHAPKRPKTAYVMFADHLRTDPVISSLSFIEISRVVGMRWQAMPREEKFLWDIRAARAMQFYTETMQQYRRTDTFREHQRYLEEFRRRYEASPSIEGCDSALPPQRPSLEALKGQSSSSGSSHSMRMEHSDDSARLASPDGSEITEYDSAEVQNIGESEIRRGARSSIHALLQAAEESERMESARNIAEDFRHGGERRRVHLY</sequence>
<evidence type="ECO:0000259" key="5">
    <source>
        <dbReference type="PROSITE" id="PS50118"/>
    </source>
</evidence>
<dbReference type="Pfam" id="PF00505">
    <property type="entry name" value="HMG_box"/>
    <property type="match status" value="1"/>
</dbReference>
<evidence type="ECO:0000313" key="7">
    <source>
        <dbReference type="Proteomes" id="UP000800092"/>
    </source>
</evidence>
<name>A0A6A6H8L3_VIRVR</name>
<dbReference type="InterPro" id="IPR009071">
    <property type="entry name" value="HMG_box_dom"/>
</dbReference>
<dbReference type="PROSITE" id="PS50118">
    <property type="entry name" value="HMG_BOX_2"/>
    <property type="match status" value="1"/>
</dbReference>
<dbReference type="SUPFAM" id="SSF47095">
    <property type="entry name" value="HMG-box"/>
    <property type="match status" value="1"/>
</dbReference>
<keyword evidence="2 3" id="KW-0539">Nucleus</keyword>
<dbReference type="PANTHER" id="PTHR46040:SF3">
    <property type="entry name" value="HIGH MOBILITY GROUP PROTEIN 2"/>
    <property type="match status" value="1"/>
</dbReference>
<evidence type="ECO:0000313" key="6">
    <source>
        <dbReference type="EMBL" id="KAF2234141.1"/>
    </source>
</evidence>
<evidence type="ECO:0000256" key="3">
    <source>
        <dbReference type="PROSITE-ProRule" id="PRU00267"/>
    </source>
</evidence>
<dbReference type="GO" id="GO:0005634">
    <property type="term" value="C:nucleus"/>
    <property type="evidence" value="ECO:0007669"/>
    <property type="project" value="UniProtKB-UniRule"/>
</dbReference>
<feature type="region of interest" description="Disordered" evidence="4">
    <location>
        <begin position="61"/>
        <end position="105"/>
    </location>
</feature>
<keyword evidence="1 3" id="KW-0238">DNA-binding</keyword>
<dbReference type="InterPro" id="IPR013761">
    <property type="entry name" value="SAM/pointed_sf"/>
</dbReference>
<feature type="compositionally biased region" description="Basic and acidic residues" evidence="4">
    <location>
        <begin position="225"/>
        <end position="234"/>
    </location>
</feature>
<keyword evidence="7" id="KW-1185">Reference proteome</keyword>
<feature type="DNA-binding region" description="HMG box" evidence="3">
    <location>
        <begin position="104"/>
        <end position="170"/>
    </location>
</feature>
<accession>A0A6A6H8L3</accession>
<dbReference type="OrthoDB" id="1919336at2759"/>
<protein>
    <recommendedName>
        <fullName evidence="5">HMG box domain-containing protein</fullName>
    </recommendedName>
</protein>
<feature type="region of interest" description="Disordered" evidence="4">
    <location>
        <begin position="193"/>
        <end position="249"/>
    </location>
</feature>
<dbReference type="GO" id="GO:0003677">
    <property type="term" value="F:DNA binding"/>
    <property type="evidence" value="ECO:0007669"/>
    <property type="project" value="UniProtKB-UniRule"/>
</dbReference>
<dbReference type="SUPFAM" id="SSF47769">
    <property type="entry name" value="SAM/Pointed domain"/>
    <property type="match status" value="1"/>
</dbReference>
<dbReference type="GO" id="GO:0010468">
    <property type="term" value="P:regulation of gene expression"/>
    <property type="evidence" value="ECO:0007669"/>
    <property type="project" value="TreeGrafter"/>
</dbReference>
<dbReference type="AlphaFoldDB" id="A0A6A6H8L3"/>
<dbReference type="Gene3D" id="1.10.150.50">
    <property type="entry name" value="Transcription Factor, Ets-1"/>
    <property type="match status" value="1"/>
</dbReference>